<sequence length="369" mass="40773">MDPSSYQTMYSFEPIIFPQSENLFPPPTQFQWQGDEHAMYSSSYDYHAISPSVSSKCTASSQDLVDSQLVPIVSFPSSALANALTPTSPASSDTNDTVSISTIFHPEAFPIPDTILSASDGVIFYVNSQIILECCCTAFEEYLAAPLSDPKFRVSVIELDAPSLELNIILHTLYGTSAEAHSPDIETLVKAVDRMPTYGLPPQSLIQPSSPLYNLLLSRAPLCPLDVYALAAHHDLLPLAVSVSSHLLSYDLFAITDAMAKRISATYLKKLMLLHAGRFESLKRILLHPPYHHPPTKVCSLEDQKSLTRAWALVSAYLVWDSRPDLSVHRIQTTLTPLIEHVTCGMCHKILSEKVKDVLVRWASVKCTI</sequence>
<accession>A0A9P5TSC0</accession>
<dbReference type="OrthoDB" id="3265815at2759"/>
<name>A0A9P5TSC0_GYMJU</name>
<keyword evidence="2" id="KW-1185">Reference proteome</keyword>
<evidence type="ECO:0000313" key="1">
    <source>
        <dbReference type="EMBL" id="KAF8908531.1"/>
    </source>
</evidence>
<dbReference type="AlphaFoldDB" id="A0A9P5TSC0"/>
<proteinExistence type="predicted"/>
<evidence type="ECO:0000313" key="2">
    <source>
        <dbReference type="Proteomes" id="UP000724874"/>
    </source>
</evidence>
<evidence type="ECO:0008006" key="3">
    <source>
        <dbReference type="Google" id="ProtNLM"/>
    </source>
</evidence>
<organism evidence="1 2">
    <name type="scientific">Gymnopilus junonius</name>
    <name type="common">Spectacular rustgill mushroom</name>
    <name type="synonym">Gymnopilus spectabilis subsp. junonius</name>
    <dbReference type="NCBI Taxonomy" id="109634"/>
    <lineage>
        <taxon>Eukaryota</taxon>
        <taxon>Fungi</taxon>
        <taxon>Dikarya</taxon>
        <taxon>Basidiomycota</taxon>
        <taxon>Agaricomycotina</taxon>
        <taxon>Agaricomycetes</taxon>
        <taxon>Agaricomycetidae</taxon>
        <taxon>Agaricales</taxon>
        <taxon>Agaricineae</taxon>
        <taxon>Hymenogastraceae</taxon>
        <taxon>Gymnopilus</taxon>
    </lineage>
</organism>
<comment type="caution">
    <text evidence="1">The sequence shown here is derived from an EMBL/GenBank/DDBJ whole genome shotgun (WGS) entry which is preliminary data.</text>
</comment>
<dbReference type="Proteomes" id="UP000724874">
    <property type="component" value="Unassembled WGS sequence"/>
</dbReference>
<protein>
    <recommendedName>
        <fullName evidence="3">BTB domain-containing protein</fullName>
    </recommendedName>
</protein>
<gene>
    <name evidence="1" type="ORF">CPB84DRAFT_1703539</name>
</gene>
<reference evidence="1" key="1">
    <citation type="submission" date="2020-11" db="EMBL/GenBank/DDBJ databases">
        <authorList>
            <consortium name="DOE Joint Genome Institute"/>
            <person name="Ahrendt S."/>
            <person name="Riley R."/>
            <person name="Andreopoulos W."/>
            <person name="LaButti K."/>
            <person name="Pangilinan J."/>
            <person name="Ruiz-duenas F.J."/>
            <person name="Barrasa J.M."/>
            <person name="Sanchez-Garcia M."/>
            <person name="Camarero S."/>
            <person name="Miyauchi S."/>
            <person name="Serrano A."/>
            <person name="Linde D."/>
            <person name="Babiker R."/>
            <person name="Drula E."/>
            <person name="Ayuso-Fernandez I."/>
            <person name="Pacheco R."/>
            <person name="Padilla G."/>
            <person name="Ferreira P."/>
            <person name="Barriuso J."/>
            <person name="Kellner H."/>
            <person name="Castanera R."/>
            <person name="Alfaro M."/>
            <person name="Ramirez L."/>
            <person name="Pisabarro A.G."/>
            <person name="Kuo A."/>
            <person name="Tritt A."/>
            <person name="Lipzen A."/>
            <person name="He G."/>
            <person name="Yan M."/>
            <person name="Ng V."/>
            <person name="Cullen D."/>
            <person name="Martin F."/>
            <person name="Rosso M.-N."/>
            <person name="Henrissat B."/>
            <person name="Hibbett D."/>
            <person name="Martinez A.T."/>
            <person name="Grigoriev I.V."/>
        </authorList>
    </citation>
    <scope>NUCLEOTIDE SEQUENCE</scope>
    <source>
        <strain evidence="1">AH 44721</strain>
    </source>
</reference>
<dbReference type="EMBL" id="JADNYJ010000011">
    <property type="protein sequence ID" value="KAF8908531.1"/>
    <property type="molecule type" value="Genomic_DNA"/>
</dbReference>